<dbReference type="RefSeq" id="WP_135766074.1">
    <property type="nucleotide sequence ID" value="NZ_RQHV01000066.1"/>
</dbReference>
<comment type="similarity">
    <text evidence="2 7">Belongs to the membrane-bound acyltransferase family.</text>
</comment>
<proteinExistence type="inferred from homology"/>
<dbReference type="GO" id="GO:0016746">
    <property type="term" value="F:acyltransferase activity"/>
    <property type="evidence" value="ECO:0007669"/>
    <property type="project" value="UniProtKB-KW"/>
</dbReference>
<comment type="caution">
    <text evidence="9">The sequence shown here is derived from an EMBL/GenBank/DDBJ whole genome shotgun (WGS) entry which is preliminary data.</text>
</comment>
<keyword evidence="10" id="KW-1185">Reference proteome</keyword>
<reference evidence="9" key="1">
    <citation type="journal article" date="2019" name="PLoS Negl. Trop. Dis.">
        <title>Revisiting the worldwide diversity of Leptospira species in the environment.</title>
        <authorList>
            <person name="Vincent A.T."/>
            <person name="Schiettekatte O."/>
            <person name="Bourhy P."/>
            <person name="Veyrier F.J."/>
            <person name="Picardeau M."/>
        </authorList>
    </citation>
    <scope>NUCLEOTIDE SEQUENCE [LARGE SCALE GENOMIC DNA]</scope>
    <source>
        <strain evidence="9">201400974</strain>
    </source>
</reference>
<evidence type="ECO:0000313" key="10">
    <source>
        <dbReference type="Proteomes" id="UP000298264"/>
    </source>
</evidence>
<evidence type="ECO:0000256" key="5">
    <source>
        <dbReference type="ARBA" id="ARBA00022989"/>
    </source>
</evidence>
<evidence type="ECO:0000256" key="2">
    <source>
        <dbReference type="ARBA" id="ARBA00010323"/>
    </source>
</evidence>
<feature type="transmembrane region" description="Helical" evidence="8">
    <location>
        <begin position="6"/>
        <end position="26"/>
    </location>
</feature>
<evidence type="ECO:0000256" key="7">
    <source>
        <dbReference type="PIRNR" id="PIRNR016636"/>
    </source>
</evidence>
<evidence type="ECO:0000313" key="9">
    <source>
        <dbReference type="EMBL" id="TGN06555.1"/>
    </source>
</evidence>
<dbReference type="InterPro" id="IPR028362">
    <property type="entry name" value="AlgI"/>
</dbReference>
<dbReference type="InterPro" id="IPR051085">
    <property type="entry name" value="MB_O-acyltransferase"/>
</dbReference>
<feature type="transmembrane region" description="Helical" evidence="8">
    <location>
        <begin position="399"/>
        <end position="418"/>
    </location>
</feature>
<keyword evidence="4 8" id="KW-0812">Transmembrane</keyword>
<evidence type="ECO:0000256" key="6">
    <source>
        <dbReference type="ARBA" id="ARBA00023136"/>
    </source>
</evidence>
<dbReference type="EMBL" id="RQHV01000066">
    <property type="protein sequence ID" value="TGN06555.1"/>
    <property type="molecule type" value="Genomic_DNA"/>
</dbReference>
<evidence type="ECO:0000256" key="8">
    <source>
        <dbReference type="SAM" id="Phobius"/>
    </source>
</evidence>
<evidence type="ECO:0000256" key="1">
    <source>
        <dbReference type="ARBA" id="ARBA00004651"/>
    </source>
</evidence>
<dbReference type="InterPro" id="IPR024194">
    <property type="entry name" value="Ac/AlaTfrase_AlgI/DltB"/>
</dbReference>
<feature type="transmembrane region" description="Helical" evidence="8">
    <location>
        <begin position="85"/>
        <end position="106"/>
    </location>
</feature>
<dbReference type="PIRSF" id="PIRSF016636">
    <property type="entry name" value="AlgI_DltB"/>
    <property type="match status" value="1"/>
</dbReference>
<keyword evidence="3 7" id="KW-1003">Cell membrane</keyword>
<feature type="transmembrane region" description="Helical" evidence="8">
    <location>
        <begin position="338"/>
        <end position="354"/>
    </location>
</feature>
<evidence type="ECO:0000256" key="3">
    <source>
        <dbReference type="ARBA" id="ARBA00022475"/>
    </source>
</evidence>
<protein>
    <submittedName>
        <fullName evidence="9">MBOAT family protein</fullName>
    </submittedName>
</protein>
<dbReference type="PANTHER" id="PTHR13285:SF18">
    <property type="entry name" value="PROTEIN-CYSTEINE N-PALMITOYLTRANSFERASE RASP"/>
    <property type="match status" value="1"/>
</dbReference>
<organism evidence="9 10">
    <name type="scientific">Leptospira ilyithenensis</name>
    <dbReference type="NCBI Taxonomy" id="2484901"/>
    <lineage>
        <taxon>Bacteria</taxon>
        <taxon>Pseudomonadati</taxon>
        <taxon>Spirochaetota</taxon>
        <taxon>Spirochaetia</taxon>
        <taxon>Leptospirales</taxon>
        <taxon>Leptospiraceae</taxon>
        <taxon>Leptospira</taxon>
    </lineage>
</organism>
<sequence length="511" mass="59311">MLFNTFVFVLFFIAVYAVFLVFGYFAKDRSWALRAQNLWLLAASYFFYGWWEWFFLTLIFTSTFIDYFAALGIQRSKSGRGKKLFLAFSIVANLGLLFTMKYFDFFTSSFVSSYNALVGNWGGNPLSFGSIMVLQNFVLPVGISFYTFQTMSYTIDVYRGQIEPEKDFFDFALFVNYFPQLVAGPIERAVDLLPQLKRPKFPTLDVLPLALWDILLGYFMKVYVADNLAMYIDQVFLGGKGMYLANPGLIATVDGSQIFVACLGLLMQVYCDFAGYSFIALGTSRLLGVTLTVNFETPEYSRNPIEFWNRWHITLNRWFRDYIYISLGGSRFGKFKQLRNLFIIFVVSGFWHGANWTFVTWGTMQGVYTVVYLAFFAPKKKEEEMENKITFKSFVSGTASRMLIYVLVAVSGVAFRSYDGSMMLLYFQKVFCFWDWSLAPTNGVKSSWILFQEMLKITLPLFILDGITYFKKDRYWFYKYHYLIQAFIFCVVGFLILTKGIFGKEVIYFAF</sequence>
<feature type="transmembrane region" description="Helical" evidence="8">
    <location>
        <begin position="54"/>
        <end position="73"/>
    </location>
</feature>
<dbReference type="InterPro" id="IPR004299">
    <property type="entry name" value="MBOAT_fam"/>
</dbReference>
<dbReference type="Pfam" id="PF03062">
    <property type="entry name" value="MBOAT"/>
    <property type="match status" value="1"/>
</dbReference>
<comment type="subcellular location">
    <subcellularLocation>
        <location evidence="1">Cell membrane</location>
        <topology evidence="1">Multi-pass membrane protein</topology>
    </subcellularLocation>
</comment>
<dbReference type="AlphaFoldDB" id="A0A4R9LIT2"/>
<feature type="transmembrane region" description="Helical" evidence="8">
    <location>
        <begin position="126"/>
        <end position="148"/>
    </location>
</feature>
<keyword evidence="7" id="KW-0808">Transferase</keyword>
<keyword evidence="7" id="KW-0012">Acyltransferase</keyword>
<name>A0A4R9LIT2_9LEPT</name>
<feature type="transmembrane region" description="Helical" evidence="8">
    <location>
        <begin position="482"/>
        <end position="502"/>
    </location>
</feature>
<dbReference type="PIRSF" id="PIRSF500217">
    <property type="entry name" value="AlgI"/>
    <property type="match status" value="1"/>
</dbReference>
<accession>A0A4R9LIT2</accession>
<keyword evidence="6 7" id="KW-0472">Membrane</keyword>
<dbReference type="GO" id="GO:0042121">
    <property type="term" value="P:alginic acid biosynthetic process"/>
    <property type="evidence" value="ECO:0007669"/>
    <property type="project" value="InterPro"/>
</dbReference>
<dbReference type="OrthoDB" id="139172at2"/>
<dbReference type="GO" id="GO:0005886">
    <property type="term" value="C:plasma membrane"/>
    <property type="evidence" value="ECO:0007669"/>
    <property type="project" value="UniProtKB-SubCell"/>
</dbReference>
<dbReference type="PANTHER" id="PTHR13285">
    <property type="entry name" value="ACYLTRANSFERASE"/>
    <property type="match status" value="1"/>
</dbReference>
<dbReference type="Proteomes" id="UP000298264">
    <property type="component" value="Unassembled WGS sequence"/>
</dbReference>
<keyword evidence="5 8" id="KW-1133">Transmembrane helix</keyword>
<gene>
    <name evidence="9" type="ORF">EHS11_19590</name>
</gene>
<evidence type="ECO:0000256" key="4">
    <source>
        <dbReference type="ARBA" id="ARBA00022692"/>
    </source>
</evidence>